<sequence length="349" mass="38119">MTAPKASSVINPDIPPPPPPGPTIPLGNRSLSSDNSGGAFRPISSVLSGLPVNKVAVITQPPITNTNSLDSSIHARPLPAPITVASHDDKATQFNDIWAIICLGNSLRVYPASFSKSQRDSCREHVAILASIPKNIKEADLLEIASQVNAKTLNVPPSISSYKPKPYVYLNFSSFDTLEAAKEMTVAFRSKGLTWHSPNKAHTLCHVCGCPGCSPFVCNPRFTRKVDDRLNKLYSKFNAGPRRGHQDLHLSHDKSNSRSRSNNESSSGFTQSPHDSHPNSSIPTSPSNNSAYTLPQHIINDLKYRLSDLESMMGYDTPGDSDLYPPCEENEYHSYNNGWDDESAHNTNS</sequence>
<dbReference type="VEuPathDB" id="FungiDB:RhiirFUN_004523"/>
<dbReference type="VEuPathDB" id="FungiDB:RhiirA1_480490"/>
<feature type="region of interest" description="Disordered" evidence="1">
    <location>
        <begin position="314"/>
        <end position="349"/>
    </location>
</feature>
<feature type="compositionally biased region" description="Low complexity" evidence="1">
    <location>
        <begin position="278"/>
        <end position="290"/>
    </location>
</feature>
<dbReference type="EMBL" id="LLXL01002124">
    <property type="protein sequence ID" value="PKK61735.1"/>
    <property type="molecule type" value="Genomic_DNA"/>
</dbReference>
<feature type="compositionally biased region" description="Pro residues" evidence="1">
    <location>
        <begin position="13"/>
        <end position="23"/>
    </location>
</feature>
<evidence type="ECO:0000313" key="2">
    <source>
        <dbReference type="EMBL" id="PKK61735.1"/>
    </source>
</evidence>
<feature type="compositionally biased region" description="Basic and acidic residues" evidence="1">
    <location>
        <begin position="244"/>
        <end position="256"/>
    </location>
</feature>
<evidence type="ECO:0008006" key="4">
    <source>
        <dbReference type="Google" id="ProtNLM"/>
    </source>
</evidence>
<name>A0A2N1MJB8_9GLOM</name>
<gene>
    <name evidence="2" type="ORF">RhiirC2_791376</name>
</gene>
<evidence type="ECO:0000256" key="1">
    <source>
        <dbReference type="SAM" id="MobiDB-lite"/>
    </source>
</evidence>
<organism evidence="2 3">
    <name type="scientific">Rhizophagus irregularis</name>
    <dbReference type="NCBI Taxonomy" id="588596"/>
    <lineage>
        <taxon>Eukaryota</taxon>
        <taxon>Fungi</taxon>
        <taxon>Fungi incertae sedis</taxon>
        <taxon>Mucoromycota</taxon>
        <taxon>Glomeromycotina</taxon>
        <taxon>Glomeromycetes</taxon>
        <taxon>Glomerales</taxon>
        <taxon>Glomeraceae</taxon>
        <taxon>Rhizophagus</taxon>
    </lineage>
</organism>
<dbReference type="Proteomes" id="UP000233469">
    <property type="component" value="Unassembled WGS sequence"/>
</dbReference>
<reference evidence="2 3" key="2">
    <citation type="submission" date="2017-10" db="EMBL/GenBank/DDBJ databases">
        <title>Extensive intraspecific genome diversity in a model arbuscular mycorrhizal fungus.</title>
        <authorList>
            <person name="Chen E.C.H."/>
            <person name="Morin E."/>
            <person name="Baudet D."/>
            <person name="Noel J."/>
            <person name="Ndikumana S."/>
            <person name="Charron P."/>
            <person name="St-Onge C."/>
            <person name="Giorgi J."/>
            <person name="Grigoriev I.V."/>
            <person name="Roux C."/>
            <person name="Martin F.M."/>
            <person name="Corradi N."/>
        </authorList>
    </citation>
    <scope>NUCLEOTIDE SEQUENCE [LARGE SCALE GENOMIC DNA]</scope>
    <source>
        <strain evidence="2 3">C2</strain>
    </source>
</reference>
<feature type="region of interest" description="Disordered" evidence="1">
    <location>
        <begin position="237"/>
        <end position="292"/>
    </location>
</feature>
<dbReference type="AlphaFoldDB" id="A0A2N1MJB8"/>
<accession>A0A2N1MJB8</accession>
<protein>
    <recommendedName>
        <fullName evidence="4">RRM domain-containing protein</fullName>
    </recommendedName>
</protein>
<feature type="compositionally biased region" description="Low complexity" evidence="1">
    <location>
        <begin position="258"/>
        <end position="267"/>
    </location>
</feature>
<evidence type="ECO:0000313" key="3">
    <source>
        <dbReference type="Proteomes" id="UP000233469"/>
    </source>
</evidence>
<comment type="caution">
    <text evidence="2">The sequence shown here is derived from an EMBL/GenBank/DDBJ whole genome shotgun (WGS) entry which is preliminary data.</text>
</comment>
<dbReference type="VEuPathDB" id="FungiDB:RhiirA1_475464"/>
<reference evidence="2 3" key="1">
    <citation type="submission" date="2016-04" db="EMBL/GenBank/DDBJ databases">
        <title>Genome analyses suggest a sexual origin of heterokaryosis in a supposedly ancient asexual fungus.</title>
        <authorList>
            <person name="Ropars J."/>
            <person name="Sedzielewska K."/>
            <person name="Noel J."/>
            <person name="Charron P."/>
            <person name="Farinelli L."/>
            <person name="Marton T."/>
            <person name="Kruger M."/>
            <person name="Pelin A."/>
            <person name="Brachmann A."/>
            <person name="Corradi N."/>
        </authorList>
    </citation>
    <scope>NUCLEOTIDE SEQUENCE [LARGE SCALE GENOMIC DNA]</scope>
    <source>
        <strain evidence="2 3">C2</strain>
    </source>
</reference>
<feature type="region of interest" description="Disordered" evidence="1">
    <location>
        <begin position="1"/>
        <end position="35"/>
    </location>
</feature>
<proteinExistence type="predicted"/>